<dbReference type="STRING" id="388408.LAX5112_01649"/>
<feature type="compositionally biased region" description="Basic residues" evidence="2">
    <location>
        <begin position="421"/>
        <end position="434"/>
    </location>
</feature>
<evidence type="ECO:0000313" key="4">
    <source>
        <dbReference type="Proteomes" id="UP000053235"/>
    </source>
</evidence>
<dbReference type="AlphaFoldDB" id="A0A0M7A112"/>
<evidence type="ECO:0000256" key="1">
    <source>
        <dbReference type="SAM" id="Coils"/>
    </source>
</evidence>
<organism evidence="3 4">
    <name type="scientific">Roseibium alexandrii</name>
    <dbReference type="NCBI Taxonomy" id="388408"/>
    <lineage>
        <taxon>Bacteria</taxon>
        <taxon>Pseudomonadati</taxon>
        <taxon>Pseudomonadota</taxon>
        <taxon>Alphaproteobacteria</taxon>
        <taxon>Hyphomicrobiales</taxon>
        <taxon>Stappiaceae</taxon>
        <taxon>Roseibium</taxon>
    </lineage>
</organism>
<dbReference type="RefSeq" id="WP_055671415.1">
    <property type="nucleotide sequence ID" value="NZ_CXWD01000005.1"/>
</dbReference>
<gene>
    <name evidence="3" type="ORF">LAX5112_01649</name>
</gene>
<feature type="coiled-coil region" evidence="1">
    <location>
        <begin position="8"/>
        <end position="164"/>
    </location>
</feature>
<protein>
    <submittedName>
        <fullName evidence="3">Chromosome segregation protein SMC</fullName>
    </submittedName>
</protein>
<keyword evidence="1" id="KW-0175">Coiled coil</keyword>
<proteinExistence type="predicted"/>
<evidence type="ECO:0000313" key="3">
    <source>
        <dbReference type="EMBL" id="CTQ68136.1"/>
    </source>
</evidence>
<sequence length="493" mass="54356">MLTGRQTLGTIEQALSDLRREESELSQRIERATRGLTDLQERQTEAYRDLARFHLDNDAAGALNTRLDSAAREARRLLEKRTADYKVLSDQLRQCESERSTLHARRQQLDADRDTAENQMDDLLEAVDTRLEGDDAFQTQKAAVERAEETAAAAAAKAETSEADRLEKGKAYEADPLFLYLWDRGFATPSYDKRGLTRSLDRWVAGLIGYNAARANYAMLTGIPERMAKHAARCAEIADQEQAKLAELSRNAMTDAAGTDLVGSIETLSGEIDSIDGDLDQLDRRIETLAGALAEFASGEDNDFQKAEEHLASSLKMDALNDLWRAAIETPSPEDEKIVQRIEDFKDRIEQVAREVRQDRELQRDIGRRRAELADVVKRFRSNGYGSWETTFSDDRLTTVLLGELVKGAISGAEYWDRAQRSHKRRRPKGRRVAFPKGKGLPRSMGGFGGIPGPGGFGGPGAGMPGRNDGFGGGGFKTGGGFGGGGFKTGDTF</sequence>
<dbReference type="Proteomes" id="UP000053235">
    <property type="component" value="Unassembled WGS sequence"/>
</dbReference>
<evidence type="ECO:0000256" key="2">
    <source>
        <dbReference type="SAM" id="MobiDB-lite"/>
    </source>
</evidence>
<feature type="region of interest" description="Disordered" evidence="2">
    <location>
        <begin position="472"/>
        <end position="493"/>
    </location>
</feature>
<keyword evidence="4" id="KW-1185">Reference proteome</keyword>
<dbReference type="EMBL" id="CXWD01000005">
    <property type="protein sequence ID" value="CTQ68136.1"/>
    <property type="molecule type" value="Genomic_DNA"/>
</dbReference>
<accession>A0A0M7A112</accession>
<feature type="region of interest" description="Disordered" evidence="2">
    <location>
        <begin position="419"/>
        <end position="447"/>
    </location>
</feature>
<name>A0A0M7A112_9HYPH</name>
<reference evidence="4" key="1">
    <citation type="submission" date="2015-07" db="EMBL/GenBank/DDBJ databases">
        <authorList>
            <person name="Rodrigo-Torres Lidia"/>
            <person name="Arahal R.David."/>
        </authorList>
    </citation>
    <scope>NUCLEOTIDE SEQUENCE [LARGE SCALE GENOMIC DNA]</scope>
    <source>
        <strain evidence="4">CECT 5112</strain>
    </source>
</reference>
<dbReference type="OrthoDB" id="274366at2"/>